<dbReference type="InParanoid" id="A0A0C2YUE5"/>
<reference evidence="2 3" key="1">
    <citation type="submission" date="2014-04" db="EMBL/GenBank/DDBJ databases">
        <authorList>
            <consortium name="DOE Joint Genome Institute"/>
            <person name="Kuo A."/>
            <person name="Kohler A."/>
            <person name="Nagy L.G."/>
            <person name="Floudas D."/>
            <person name="Copeland A."/>
            <person name="Barry K.W."/>
            <person name="Cichocki N."/>
            <person name="Veneault-Fourrey C."/>
            <person name="LaButti K."/>
            <person name="Lindquist E.A."/>
            <person name="Lipzen A."/>
            <person name="Lundell T."/>
            <person name="Morin E."/>
            <person name="Murat C."/>
            <person name="Sun H."/>
            <person name="Tunlid A."/>
            <person name="Henrissat B."/>
            <person name="Grigoriev I.V."/>
            <person name="Hibbett D.S."/>
            <person name="Martin F."/>
            <person name="Nordberg H.P."/>
            <person name="Cantor M.N."/>
            <person name="Hua S.X."/>
        </authorList>
    </citation>
    <scope>NUCLEOTIDE SEQUENCE [LARGE SCALE GENOMIC DNA]</scope>
    <source>
        <strain evidence="2 3">Foug A</strain>
    </source>
</reference>
<dbReference type="OrthoDB" id="2790258at2759"/>
<reference evidence="3" key="2">
    <citation type="submission" date="2015-01" db="EMBL/GenBank/DDBJ databases">
        <title>Evolutionary Origins and Diversification of the Mycorrhizal Mutualists.</title>
        <authorList>
            <consortium name="DOE Joint Genome Institute"/>
            <consortium name="Mycorrhizal Genomics Consortium"/>
            <person name="Kohler A."/>
            <person name="Kuo A."/>
            <person name="Nagy L.G."/>
            <person name="Floudas D."/>
            <person name="Copeland A."/>
            <person name="Barry K.W."/>
            <person name="Cichocki N."/>
            <person name="Veneault-Fourrey C."/>
            <person name="LaButti K."/>
            <person name="Lindquist E.A."/>
            <person name="Lipzen A."/>
            <person name="Lundell T."/>
            <person name="Morin E."/>
            <person name="Murat C."/>
            <person name="Riley R."/>
            <person name="Ohm R."/>
            <person name="Sun H."/>
            <person name="Tunlid A."/>
            <person name="Henrissat B."/>
            <person name="Grigoriev I.V."/>
            <person name="Hibbett D.S."/>
            <person name="Martin F."/>
        </authorList>
    </citation>
    <scope>NUCLEOTIDE SEQUENCE [LARGE SCALE GENOMIC DNA]</scope>
    <source>
        <strain evidence="3">Foug A</strain>
    </source>
</reference>
<proteinExistence type="predicted"/>
<dbReference type="InterPro" id="IPR012337">
    <property type="entry name" value="RNaseH-like_sf"/>
</dbReference>
<dbReference type="AlphaFoldDB" id="A0A0C2YUE5"/>
<accession>A0A0C2YUE5</accession>
<sequence>MSSKSQLQLGAAVPTFELLMLSWEKLATDLPHLKPWINHALGWVYNYYQQMDNRDVYILAMFVDPATHFVWIKCAWGAEHVMKAKELVLGMMVKYGEVMNICGPVPSEVQAVANSIDSIVQHLGLGPLGFNVTPATMQGVLTIRQEYEKYIGVEREQGDPLAFWSNKHTEFPMIFQIAMNYLPIQALSVPCEHIFSLSTKTDTKRCNRTGPILMEALQMLKFEQKKKQLNFTRGWALNYGILVQDDPDVGGVEVNHGEDHALDIAKVNYILDNEDMMHPSTVKLLE</sequence>
<name>A0A0C2YUE5_9AGAM</name>
<dbReference type="Proteomes" id="UP000053989">
    <property type="component" value="Unassembled WGS sequence"/>
</dbReference>
<dbReference type="HOGENOM" id="CLU_009123_6_1_1"/>
<dbReference type="EMBL" id="KN822184">
    <property type="protein sequence ID" value="KIM53278.1"/>
    <property type="molecule type" value="Genomic_DNA"/>
</dbReference>
<dbReference type="GO" id="GO:0046983">
    <property type="term" value="F:protein dimerization activity"/>
    <property type="evidence" value="ECO:0007669"/>
    <property type="project" value="InterPro"/>
</dbReference>
<evidence type="ECO:0000259" key="1">
    <source>
        <dbReference type="Pfam" id="PF05699"/>
    </source>
</evidence>
<feature type="domain" description="HAT C-terminal dimerisation" evidence="1">
    <location>
        <begin position="156"/>
        <end position="221"/>
    </location>
</feature>
<dbReference type="Pfam" id="PF05699">
    <property type="entry name" value="Dimer_Tnp_hAT"/>
    <property type="match status" value="1"/>
</dbReference>
<gene>
    <name evidence="2" type="ORF">SCLCIDRAFT_139277</name>
</gene>
<dbReference type="InterPro" id="IPR008906">
    <property type="entry name" value="HATC_C_dom"/>
</dbReference>
<evidence type="ECO:0000313" key="2">
    <source>
        <dbReference type="EMBL" id="KIM53278.1"/>
    </source>
</evidence>
<protein>
    <recommendedName>
        <fullName evidence="1">HAT C-terminal dimerisation domain-containing protein</fullName>
    </recommendedName>
</protein>
<dbReference type="SUPFAM" id="SSF53098">
    <property type="entry name" value="Ribonuclease H-like"/>
    <property type="match status" value="1"/>
</dbReference>
<evidence type="ECO:0000313" key="3">
    <source>
        <dbReference type="Proteomes" id="UP000053989"/>
    </source>
</evidence>
<organism evidence="2 3">
    <name type="scientific">Scleroderma citrinum Foug A</name>
    <dbReference type="NCBI Taxonomy" id="1036808"/>
    <lineage>
        <taxon>Eukaryota</taxon>
        <taxon>Fungi</taxon>
        <taxon>Dikarya</taxon>
        <taxon>Basidiomycota</taxon>
        <taxon>Agaricomycotina</taxon>
        <taxon>Agaricomycetes</taxon>
        <taxon>Agaricomycetidae</taxon>
        <taxon>Boletales</taxon>
        <taxon>Sclerodermatineae</taxon>
        <taxon>Sclerodermataceae</taxon>
        <taxon>Scleroderma</taxon>
    </lineage>
</organism>
<keyword evidence="3" id="KW-1185">Reference proteome</keyword>